<keyword evidence="1" id="KW-0245">EGF-like domain</keyword>
<dbReference type="PANTHER" id="PTHR24034">
    <property type="entry name" value="EGF-LIKE DOMAIN-CONTAINING PROTEIN"/>
    <property type="match status" value="1"/>
</dbReference>
<dbReference type="Gramene" id="PNW72317">
    <property type="protein sequence ID" value="PNW72317"/>
    <property type="gene ID" value="CHLRE_16g673204v5"/>
</dbReference>
<dbReference type="Proteomes" id="UP000006906">
    <property type="component" value="Chromosome 16"/>
</dbReference>
<reference evidence="5 6" key="1">
    <citation type="journal article" date="2007" name="Science">
        <title>The Chlamydomonas genome reveals the evolution of key animal and plant functions.</title>
        <authorList>
            <person name="Merchant S.S."/>
            <person name="Prochnik S.E."/>
            <person name="Vallon O."/>
            <person name="Harris E.H."/>
            <person name="Karpowicz S.J."/>
            <person name="Witman G.B."/>
            <person name="Terry A."/>
            <person name="Salamov A."/>
            <person name="Fritz-Laylin L.K."/>
            <person name="Marechal-Drouard L."/>
            <person name="Marshall W.F."/>
            <person name="Qu L.H."/>
            <person name="Nelson D.R."/>
            <person name="Sanderfoot A.A."/>
            <person name="Spalding M.H."/>
            <person name="Kapitonov V.V."/>
            <person name="Ren Q."/>
            <person name="Ferris P."/>
            <person name="Lindquist E."/>
            <person name="Shapiro H."/>
            <person name="Lucas S.M."/>
            <person name="Grimwood J."/>
            <person name="Schmutz J."/>
            <person name="Cardol P."/>
            <person name="Cerutti H."/>
            <person name="Chanfreau G."/>
            <person name="Chen C.L."/>
            <person name="Cognat V."/>
            <person name="Croft M.T."/>
            <person name="Dent R."/>
            <person name="Dutcher S."/>
            <person name="Fernandez E."/>
            <person name="Fukuzawa H."/>
            <person name="Gonzalez-Ballester D."/>
            <person name="Gonzalez-Halphen D."/>
            <person name="Hallmann A."/>
            <person name="Hanikenne M."/>
            <person name="Hippler M."/>
            <person name="Inwood W."/>
            <person name="Jabbari K."/>
            <person name="Kalanon M."/>
            <person name="Kuras R."/>
            <person name="Lefebvre P.A."/>
            <person name="Lemaire S.D."/>
            <person name="Lobanov A.V."/>
            <person name="Lohr M."/>
            <person name="Manuell A."/>
            <person name="Meier I."/>
            <person name="Mets L."/>
            <person name="Mittag M."/>
            <person name="Mittelmeier T."/>
            <person name="Moroney J.V."/>
            <person name="Moseley J."/>
            <person name="Napoli C."/>
            <person name="Nedelcu A.M."/>
            <person name="Niyogi K."/>
            <person name="Novoselov S.V."/>
            <person name="Paulsen I.T."/>
            <person name="Pazour G."/>
            <person name="Purton S."/>
            <person name="Ral J.P."/>
            <person name="Riano-Pachon D.M."/>
            <person name="Riekhof W."/>
            <person name="Rymarquis L."/>
            <person name="Schroda M."/>
            <person name="Stern D."/>
            <person name="Umen J."/>
            <person name="Willows R."/>
            <person name="Wilson N."/>
            <person name="Zimmer S.L."/>
            <person name="Allmer J."/>
            <person name="Balk J."/>
            <person name="Bisova K."/>
            <person name="Chen C.J."/>
            <person name="Elias M."/>
            <person name="Gendler K."/>
            <person name="Hauser C."/>
            <person name="Lamb M.R."/>
            <person name="Ledford H."/>
            <person name="Long J.C."/>
            <person name="Minagawa J."/>
            <person name="Page M.D."/>
            <person name="Pan J."/>
            <person name="Pootakham W."/>
            <person name="Roje S."/>
            <person name="Rose A."/>
            <person name="Stahlberg E."/>
            <person name="Terauchi A.M."/>
            <person name="Yang P."/>
            <person name="Ball S."/>
            <person name="Bowler C."/>
            <person name="Dieckmann C.L."/>
            <person name="Gladyshev V.N."/>
            <person name="Green P."/>
            <person name="Jorgensen R."/>
            <person name="Mayfield S."/>
            <person name="Mueller-Roeber B."/>
            <person name="Rajamani S."/>
            <person name="Sayre R.T."/>
            <person name="Brokstein P."/>
            <person name="Dubchak I."/>
            <person name="Goodstein D."/>
            <person name="Hornick L."/>
            <person name="Huang Y.W."/>
            <person name="Jhaveri J."/>
            <person name="Luo Y."/>
            <person name="Martinez D."/>
            <person name="Ngau W.C."/>
            <person name="Otillar B."/>
            <person name="Poliakov A."/>
            <person name="Porter A."/>
            <person name="Szajkowski L."/>
            <person name="Werner G."/>
            <person name="Zhou K."/>
            <person name="Grigoriev I.V."/>
            <person name="Rokhsar D.S."/>
            <person name="Grossman A.R."/>
        </authorList>
    </citation>
    <scope>NUCLEOTIDE SEQUENCE [LARGE SCALE GENOMIC DNA]</scope>
    <source>
        <strain evidence="6">CC-503</strain>
    </source>
</reference>
<evidence type="ECO:0000256" key="2">
    <source>
        <dbReference type="ARBA" id="ARBA00022737"/>
    </source>
</evidence>
<dbReference type="Gene3D" id="2.90.20.10">
    <property type="entry name" value="Plasmodium vivax P25 domain"/>
    <property type="match status" value="1"/>
</dbReference>
<keyword evidence="6" id="KW-1185">Reference proteome</keyword>
<dbReference type="EMBL" id="CM008977">
    <property type="protein sequence ID" value="PNW72317.1"/>
    <property type="molecule type" value="Genomic_DNA"/>
</dbReference>
<evidence type="ECO:0000256" key="1">
    <source>
        <dbReference type="ARBA" id="ARBA00022536"/>
    </source>
</evidence>
<dbReference type="InterPro" id="IPR049883">
    <property type="entry name" value="NOTCH1_EGF-like"/>
</dbReference>
<dbReference type="KEGG" id="cre:CHLRE_16g673204v5"/>
<evidence type="ECO:0000313" key="6">
    <source>
        <dbReference type="Proteomes" id="UP000006906"/>
    </source>
</evidence>
<name>A0A2K3CVK2_CHLRE</name>
<sequence>MPILSAGRSLLAAGGQSACAQQQGGSDPCFPGKCQGKSGSDFSCTCPSGYKVAASNKKCDADPCASVDWESVDACVYANSQLSVTCKSGFDSYNSNSKKCRDIDECDGFDRATVASCTNSKGSYTVICKPGFHDYDTNITFRSYGGDSCMTAPPTGGPIYLAACSTALSAWQNFMVEDTNTLNQYAIKLAANPAMSLNYIGSFSDDTAKPALSSDVASMRTWILTSR</sequence>
<feature type="domain" description="NOTCH1 EGF-like calcium-binding" evidence="4">
    <location>
        <begin position="102"/>
        <end position="133"/>
    </location>
</feature>
<protein>
    <recommendedName>
        <fullName evidence="4">NOTCH1 EGF-like calcium-binding domain-containing protein</fullName>
    </recommendedName>
</protein>
<dbReference type="InParanoid" id="A0A2K3CVK2"/>
<keyword evidence="2" id="KW-0677">Repeat</keyword>
<dbReference type="PANTHER" id="PTHR24034:SF89">
    <property type="entry name" value="COMPLEMENT COMPONENT C1Q RECEPTOR"/>
    <property type="match status" value="1"/>
</dbReference>
<gene>
    <name evidence="5" type="ORF">CHLRE_16g673204v5</name>
</gene>
<proteinExistence type="predicted"/>
<dbReference type="AlphaFoldDB" id="A0A2K3CVK2"/>
<dbReference type="OrthoDB" id="41109at2759"/>
<evidence type="ECO:0000259" key="4">
    <source>
        <dbReference type="Pfam" id="PF07645"/>
    </source>
</evidence>
<accession>A0A2K3CVK2</accession>
<organism evidence="5 6">
    <name type="scientific">Chlamydomonas reinhardtii</name>
    <name type="common">Chlamydomonas smithii</name>
    <dbReference type="NCBI Taxonomy" id="3055"/>
    <lineage>
        <taxon>Eukaryota</taxon>
        <taxon>Viridiplantae</taxon>
        <taxon>Chlorophyta</taxon>
        <taxon>core chlorophytes</taxon>
        <taxon>Chlorophyceae</taxon>
        <taxon>CS clade</taxon>
        <taxon>Chlamydomonadales</taxon>
        <taxon>Chlamydomonadaceae</taxon>
        <taxon>Chlamydomonas</taxon>
    </lineage>
</organism>
<dbReference type="RefSeq" id="XP_042916153.1">
    <property type="nucleotide sequence ID" value="XM_043071209.1"/>
</dbReference>
<evidence type="ECO:0000256" key="3">
    <source>
        <dbReference type="ARBA" id="ARBA00023157"/>
    </source>
</evidence>
<keyword evidence="3" id="KW-1015">Disulfide bond</keyword>
<dbReference type="InterPro" id="IPR050751">
    <property type="entry name" value="ECM_structural_protein"/>
</dbReference>
<evidence type="ECO:0000313" key="5">
    <source>
        <dbReference type="EMBL" id="PNW72317.1"/>
    </source>
</evidence>
<dbReference type="STRING" id="3055.A0A2K3CVK2"/>
<dbReference type="GeneID" id="5721419"/>
<dbReference type="SUPFAM" id="SSF57196">
    <property type="entry name" value="EGF/Laminin"/>
    <property type="match status" value="1"/>
</dbReference>
<dbReference type="Pfam" id="PF07645">
    <property type="entry name" value="EGF_CA"/>
    <property type="match status" value="1"/>
</dbReference>